<reference evidence="1 2" key="1">
    <citation type="submission" date="2019-03" db="EMBL/GenBank/DDBJ databases">
        <title>Genomic Encyclopedia of Type Strains, Phase IV (KMG-IV): sequencing the most valuable type-strain genomes for metagenomic binning, comparative biology and taxonomic classification.</title>
        <authorList>
            <person name="Goeker M."/>
        </authorList>
    </citation>
    <scope>NUCLEOTIDE SEQUENCE [LARGE SCALE GENOMIC DNA]</scope>
    <source>
        <strain evidence="1 2">DSM 100048</strain>
    </source>
</reference>
<sequence>MSTYDNYRYSIKIRAPYGQWDTNAIPERQRC</sequence>
<dbReference type="EMBL" id="SMBX01000003">
    <property type="protein sequence ID" value="TCV00498.1"/>
    <property type="molecule type" value="Genomic_DNA"/>
</dbReference>
<name>A0A4R3VAE3_9BURK</name>
<evidence type="ECO:0000313" key="1">
    <source>
        <dbReference type="EMBL" id="TCV00498.1"/>
    </source>
</evidence>
<accession>A0A4R3VAE3</accession>
<evidence type="ECO:0000313" key="2">
    <source>
        <dbReference type="Proteomes" id="UP000294692"/>
    </source>
</evidence>
<keyword evidence="2" id="KW-1185">Reference proteome</keyword>
<proteinExistence type="predicted"/>
<gene>
    <name evidence="1" type="ORF">EV686_10378</name>
</gene>
<comment type="caution">
    <text evidence="1">The sequence shown here is derived from an EMBL/GenBank/DDBJ whole genome shotgun (WGS) entry which is preliminary data.</text>
</comment>
<organism evidence="1 2">
    <name type="scientific">Paracandidimonas soli</name>
    <dbReference type="NCBI Taxonomy" id="1917182"/>
    <lineage>
        <taxon>Bacteria</taxon>
        <taxon>Pseudomonadati</taxon>
        <taxon>Pseudomonadota</taxon>
        <taxon>Betaproteobacteria</taxon>
        <taxon>Burkholderiales</taxon>
        <taxon>Alcaligenaceae</taxon>
        <taxon>Paracandidimonas</taxon>
    </lineage>
</organism>
<dbReference type="Proteomes" id="UP000294692">
    <property type="component" value="Unassembled WGS sequence"/>
</dbReference>
<protein>
    <submittedName>
        <fullName evidence="1">Uncharacterized protein</fullName>
    </submittedName>
</protein>
<dbReference type="AlphaFoldDB" id="A0A4R3VAE3"/>